<reference evidence="1" key="1">
    <citation type="submission" date="2023-08" db="EMBL/GenBank/DDBJ databases">
        <title>Chromosome-level Genome Assembly of mud carp (Cirrhinus molitorella).</title>
        <authorList>
            <person name="Liu H."/>
        </authorList>
    </citation>
    <scope>NUCLEOTIDE SEQUENCE</scope>
    <source>
        <strain evidence="1">Prfri</strain>
        <tissue evidence="1">Muscle</tissue>
    </source>
</reference>
<organism evidence="1 2">
    <name type="scientific">Cirrhinus molitorella</name>
    <name type="common">mud carp</name>
    <dbReference type="NCBI Taxonomy" id="172907"/>
    <lineage>
        <taxon>Eukaryota</taxon>
        <taxon>Metazoa</taxon>
        <taxon>Chordata</taxon>
        <taxon>Craniata</taxon>
        <taxon>Vertebrata</taxon>
        <taxon>Euteleostomi</taxon>
        <taxon>Actinopterygii</taxon>
        <taxon>Neopterygii</taxon>
        <taxon>Teleostei</taxon>
        <taxon>Ostariophysi</taxon>
        <taxon>Cypriniformes</taxon>
        <taxon>Cyprinidae</taxon>
        <taxon>Labeoninae</taxon>
        <taxon>Labeonini</taxon>
        <taxon>Cirrhinus</taxon>
    </lineage>
</organism>
<dbReference type="AlphaFoldDB" id="A0AA88QCB8"/>
<evidence type="ECO:0000313" key="2">
    <source>
        <dbReference type="Proteomes" id="UP001187343"/>
    </source>
</evidence>
<accession>A0AA88QCB8</accession>
<name>A0AA88QCB8_9TELE</name>
<dbReference type="EMBL" id="JAUYZG010000002">
    <property type="protein sequence ID" value="KAK2913770.1"/>
    <property type="molecule type" value="Genomic_DNA"/>
</dbReference>
<gene>
    <name evidence="1" type="ORF">Q8A67_002169</name>
</gene>
<evidence type="ECO:0000313" key="1">
    <source>
        <dbReference type="EMBL" id="KAK2913770.1"/>
    </source>
</evidence>
<protein>
    <submittedName>
        <fullName evidence="1">Uncharacterized protein</fullName>
    </submittedName>
</protein>
<sequence>MKRCSQQNVWNAVVGSPLFELCWVNMSIIHSSHRLGSVNSVNREGIYSKEAGQDRSLLCIERLRACNETAVNKLTALKICSASELHTSQIYGAESVIPRLTGWWRCL</sequence>
<comment type="caution">
    <text evidence="1">The sequence shown here is derived from an EMBL/GenBank/DDBJ whole genome shotgun (WGS) entry which is preliminary data.</text>
</comment>
<dbReference type="Proteomes" id="UP001187343">
    <property type="component" value="Unassembled WGS sequence"/>
</dbReference>
<proteinExistence type="predicted"/>
<keyword evidence="2" id="KW-1185">Reference proteome</keyword>